<dbReference type="Pfam" id="PF13181">
    <property type="entry name" value="TPR_8"/>
    <property type="match status" value="1"/>
</dbReference>
<evidence type="ECO:0000313" key="4">
    <source>
        <dbReference type="EMBL" id="ELR19710.1"/>
    </source>
</evidence>
<evidence type="ECO:0000313" key="5">
    <source>
        <dbReference type="Proteomes" id="UP000011083"/>
    </source>
</evidence>
<feature type="repeat" description="TPR" evidence="3">
    <location>
        <begin position="77"/>
        <end position="110"/>
    </location>
</feature>
<evidence type="ECO:0000256" key="3">
    <source>
        <dbReference type="PROSITE-ProRule" id="PRU00339"/>
    </source>
</evidence>
<dbReference type="PANTHER" id="PTHR22904:SF523">
    <property type="entry name" value="STRESS-INDUCED-PHOSPHOPROTEIN 1"/>
    <property type="match status" value="1"/>
</dbReference>
<evidence type="ECO:0000256" key="2">
    <source>
        <dbReference type="ARBA" id="ARBA00022803"/>
    </source>
</evidence>
<name>L8H3D0_ACACF</name>
<evidence type="ECO:0000256" key="1">
    <source>
        <dbReference type="ARBA" id="ARBA00022737"/>
    </source>
</evidence>
<dbReference type="Proteomes" id="UP000011083">
    <property type="component" value="Unassembled WGS sequence"/>
</dbReference>
<dbReference type="SMART" id="SM00028">
    <property type="entry name" value="TPR"/>
    <property type="match status" value="3"/>
</dbReference>
<protein>
    <submittedName>
        <fullName evidence="4">Tetratricopeptide repeat domain containing protein</fullName>
    </submittedName>
</protein>
<dbReference type="PANTHER" id="PTHR22904">
    <property type="entry name" value="TPR REPEAT CONTAINING PROTEIN"/>
    <property type="match status" value="1"/>
</dbReference>
<gene>
    <name evidence="4" type="ORF">ACA1_200070</name>
</gene>
<dbReference type="KEGG" id="acan:ACA1_200070"/>
<dbReference type="VEuPathDB" id="AmoebaDB:ACA1_200070"/>
<dbReference type="SUPFAM" id="SSF48452">
    <property type="entry name" value="TPR-like"/>
    <property type="match status" value="1"/>
</dbReference>
<dbReference type="RefSeq" id="XP_004341802.1">
    <property type="nucleotide sequence ID" value="XM_004341754.1"/>
</dbReference>
<dbReference type="GeneID" id="14920540"/>
<accession>L8H3D0</accession>
<reference evidence="4 5" key="1">
    <citation type="journal article" date="2013" name="Genome Biol.">
        <title>Genome of Acanthamoeba castellanii highlights extensive lateral gene transfer and early evolution of tyrosine kinase signaling.</title>
        <authorList>
            <person name="Clarke M."/>
            <person name="Lohan A.J."/>
            <person name="Liu B."/>
            <person name="Lagkouvardos I."/>
            <person name="Roy S."/>
            <person name="Zafar N."/>
            <person name="Bertelli C."/>
            <person name="Schilde C."/>
            <person name="Kianianmomeni A."/>
            <person name="Burglin T.R."/>
            <person name="Frech C."/>
            <person name="Turcotte B."/>
            <person name="Kopec K.O."/>
            <person name="Synnott J.M."/>
            <person name="Choo C."/>
            <person name="Paponov I."/>
            <person name="Finkler A."/>
            <person name="Soon Heng Tan C."/>
            <person name="Hutchins A.P."/>
            <person name="Weinmeier T."/>
            <person name="Rattei T."/>
            <person name="Chu J.S."/>
            <person name="Gimenez G."/>
            <person name="Irimia M."/>
            <person name="Rigden D.J."/>
            <person name="Fitzpatrick D.A."/>
            <person name="Lorenzo-Morales J."/>
            <person name="Bateman A."/>
            <person name="Chiu C.H."/>
            <person name="Tang P."/>
            <person name="Hegemann P."/>
            <person name="Fromm H."/>
            <person name="Raoult D."/>
            <person name="Greub G."/>
            <person name="Miranda-Saavedra D."/>
            <person name="Chen N."/>
            <person name="Nash P."/>
            <person name="Ginger M.L."/>
            <person name="Horn M."/>
            <person name="Schaap P."/>
            <person name="Caler L."/>
            <person name="Loftus B."/>
        </authorList>
    </citation>
    <scope>NUCLEOTIDE SEQUENCE [LARGE SCALE GENOMIC DNA]</scope>
    <source>
        <strain evidence="4 5">Neff</strain>
    </source>
</reference>
<organism evidence="4 5">
    <name type="scientific">Acanthamoeba castellanii (strain ATCC 30010 / Neff)</name>
    <dbReference type="NCBI Taxonomy" id="1257118"/>
    <lineage>
        <taxon>Eukaryota</taxon>
        <taxon>Amoebozoa</taxon>
        <taxon>Discosea</taxon>
        <taxon>Longamoebia</taxon>
        <taxon>Centramoebida</taxon>
        <taxon>Acanthamoebidae</taxon>
        <taxon>Acanthamoeba</taxon>
    </lineage>
</organism>
<dbReference type="InterPro" id="IPR011990">
    <property type="entry name" value="TPR-like_helical_dom_sf"/>
</dbReference>
<dbReference type="GO" id="GO:0051879">
    <property type="term" value="F:Hsp90 protein binding"/>
    <property type="evidence" value="ECO:0007669"/>
    <property type="project" value="TreeGrafter"/>
</dbReference>
<keyword evidence="1" id="KW-0677">Repeat</keyword>
<sequence length="314" mass="35571">MAAEGAEQKKNWKDEGNAAFKLGKWGLAIKCYTSGIREDPNNHLLYSNRCAAWLKMSKDHKALEDAEKCIQLQPLWAKGYYRRGCALRELLRDDEALVALREAAELAPSDAEIRNKLAEVLQRVSEKEGRRVRDIGNSSEDYENFRDSLKAKVPVPYSDQAVRDFTKQTIENVKTRVFGGETLRPVAHFMLGFKDDKNESSSMGMVALEKGFESPETHASCSEFLRKYQQDMDAHAGIVIVPKSALAFPQVWLGGEKKWRHADKEGVFVQLEARKDRGVWFIPITRTPEGHIKAGDEESLDIDVFGLVPRLYPQ</sequence>
<feature type="repeat" description="TPR" evidence="3">
    <location>
        <begin position="9"/>
        <end position="42"/>
    </location>
</feature>
<proteinExistence type="predicted"/>
<dbReference type="EMBL" id="KB007932">
    <property type="protein sequence ID" value="ELR19710.1"/>
    <property type="molecule type" value="Genomic_DNA"/>
</dbReference>
<dbReference type="OrthoDB" id="2423701at2759"/>
<dbReference type="PROSITE" id="PS50005">
    <property type="entry name" value="TPR"/>
    <property type="match status" value="2"/>
</dbReference>
<dbReference type="InterPro" id="IPR019734">
    <property type="entry name" value="TPR_rpt"/>
</dbReference>
<dbReference type="AlphaFoldDB" id="L8H3D0"/>
<dbReference type="OMA" id="KYGSEEC"/>
<keyword evidence="2 3" id="KW-0802">TPR repeat</keyword>
<dbReference type="STRING" id="1257118.L8H3D0"/>
<dbReference type="Gene3D" id="1.25.40.10">
    <property type="entry name" value="Tetratricopeptide repeat domain"/>
    <property type="match status" value="1"/>
</dbReference>
<keyword evidence="5" id="KW-1185">Reference proteome</keyword>